<accession>A0A6C0ENH5</accession>
<evidence type="ECO:0000313" key="1">
    <source>
        <dbReference type="EMBL" id="QHT30744.1"/>
    </source>
</evidence>
<dbReference type="EMBL" id="MN738912">
    <property type="protein sequence ID" value="QHT30744.1"/>
    <property type="molecule type" value="Genomic_DNA"/>
</dbReference>
<organism evidence="1">
    <name type="scientific">viral metagenome</name>
    <dbReference type="NCBI Taxonomy" id="1070528"/>
    <lineage>
        <taxon>unclassified sequences</taxon>
        <taxon>metagenomes</taxon>
        <taxon>organismal metagenomes</taxon>
    </lineage>
</organism>
<proteinExistence type="predicted"/>
<sequence length="80" mass="9972">MSNPNQRSQESIKIIIRFMKYVKNRMDGIRRERDEYYEKYDETYDFCNYCEKDMSCCRQGGDHSFEIKEAYREHMREYGR</sequence>
<name>A0A6C0ENH5_9ZZZZ</name>
<protein>
    <submittedName>
        <fullName evidence="1">Uncharacterized protein</fullName>
    </submittedName>
</protein>
<reference evidence="1" key="1">
    <citation type="journal article" date="2020" name="Nature">
        <title>Giant virus diversity and host interactions through global metagenomics.</title>
        <authorList>
            <person name="Schulz F."/>
            <person name="Roux S."/>
            <person name="Paez-Espino D."/>
            <person name="Jungbluth S."/>
            <person name="Walsh D.A."/>
            <person name="Denef V.J."/>
            <person name="McMahon K.D."/>
            <person name="Konstantinidis K.T."/>
            <person name="Eloe-Fadrosh E.A."/>
            <person name="Kyrpides N.C."/>
            <person name="Woyke T."/>
        </authorList>
    </citation>
    <scope>NUCLEOTIDE SEQUENCE</scope>
    <source>
        <strain evidence="1">GVMAG-M-3300009151-50</strain>
    </source>
</reference>
<dbReference type="AlphaFoldDB" id="A0A6C0ENH5"/>